<name>A0A3Q0J6G4_DIACI</name>
<dbReference type="InterPro" id="IPR048407">
    <property type="entry name" value="Dumpy_DPY"/>
</dbReference>
<gene>
    <name evidence="5" type="primary">LOC108253220</name>
</gene>
<dbReference type="Gene3D" id="2.10.25.10">
    <property type="entry name" value="Laminin"/>
    <property type="match status" value="3"/>
</dbReference>
<feature type="domain" description="EGF-like" evidence="3">
    <location>
        <begin position="1192"/>
        <end position="1230"/>
    </location>
</feature>
<feature type="domain" description="EGF-like" evidence="3">
    <location>
        <begin position="228"/>
        <end position="266"/>
    </location>
</feature>
<dbReference type="InterPro" id="IPR000742">
    <property type="entry name" value="EGF"/>
</dbReference>
<dbReference type="PaxDb" id="121845-A0A3Q0J6G4"/>
<proteinExistence type="predicted"/>
<evidence type="ECO:0000313" key="4">
    <source>
        <dbReference type="Proteomes" id="UP000079169"/>
    </source>
</evidence>
<feature type="disulfide bond" evidence="2">
    <location>
        <begin position="1254"/>
        <end position="1264"/>
    </location>
</feature>
<dbReference type="PANTHER" id="PTHR22963">
    <property type="entry name" value="ENDOGLIN-RELATED"/>
    <property type="match status" value="1"/>
</dbReference>
<feature type="domain" description="EGF-like" evidence="3">
    <location>
        <begin position="1251"/>
        <end position="1288"/>
    </location>
</feature>
<feature type="domain" description="EGF-like" evidence="3">
    <location>
        <begin position="539"/>
        <end position="577"/>
    </location>
</feature>
<comment type="caution">
    <text evidence="2">Lacks conserved residue(s) required for the propagation of feature annotation.</text>
</comment>
<feature type="disulfide bond" evidence="2">
    <location>
        <begin position="809"/>
        <end position="819"/>
    </location>
</feature>
<feature type="disulfide bond" evidence="2">
    <location>
        <begin position="602"/>
        <end position="612"/>
    </location>
</feature>
<feature type="domain" description="EGF-like" evidence="3">
    <location>
        <begin position="178"/>
        <end position="215"/>
    </location>
</feature>
<dbReference type="STRING" id="121845.A0A3Q0J6G4"/>
<evidence type="ECO:0000256" key="2">
    <source>
        <dbReference type="PROSITE-ProRule" id="PRU00076"/>
    </source>
</evidence>
<feature type="disulfide bond" evidence="2">
    <location>
        <begin position="919"/>
        <end position="929"/>
    </location>
</feature>
<dbReference type="GO" id="GO:0005509">
    <property type="term" value="F:calcium ion binding"/>
    <property type="evidence" value="ECO:0007669"/>
    <property type="project" value="InterPro"/>
</dbReference>
<dbReference type="PROSITE" id="PS50026">
    <property type="entry name" value="EGF_3"/>
    <property type="match status" value="16"/>
</dbReference>
<dbReference type="GeneID" id="108253220"/>
<dbReference type="RefSeq" id="XP_026684041.1">
    <property type="nucleotide sequence ID" value="XM_026828240.1"/>
</dbReference>
<accession>A0A3Q0J6G4</accession>
<dbReference type="SMART" id="SM00179">
    <property type="entry name" value="EGF_CA"/>
    <property type="match status" value="4"/>
</dbReference>
<feature type="non-terminal residue" evidence="5">
    <location>
        <position position="1354"/>
    </location>
</feature>
<feature type="domain" description="EGF-like" evidence="3">
    <location>
        <begin position="916"/>
        <end position="950"/>
    </location>
</feature>
<sequence>MSASPPEPPPRPVNPCQPSPCGPNAQCEVRGETAACSCLANYIGSPPNCRPECTINAECPPTQACVNQRCADPCANVCGYNAQCSVINHTPVCACLPGFTGDPFTQCQIVQAEPVVEVVSPCEPSPCGANAICKESNGVGSCLCLPDYYGNPYESCRPECVSNSECSPSLACVRNKCTDPCPGVCGTHAQCHVINHVPQCTCDPGFTGNAYQLCSAIPLQSLLHEPVYTNPCQPSPCGPNSQCREVNHQAVCSCLPNYFGSPPACRPECTVNTDCPLEKACFNQKCVDPCPGTCGQNANCRLVHHLKKMFQNLSIHVIHHLVDLIHNVEILTRMFVPNAECRDGVCVCLPDYYGDGYVSCRPECVLNNDCPRNKACIKYKCKNPCTSGTCGEGAICDVVNHAVMCTCPPGTTGSPFVQCKPIQNEPVYTNPCQPSPCGPNSQCREINGQAVCSCLPNYFGSPPSCRPECTVNTDCPLNKACVNQKCVDPCPGSCGQNANCRVINHIPICSCKPGFTGQPKIRCSRIPAATPPPQEDEIITNPCYPSPCGPYSQCRDIGGSPSCSCLPNYIGSPPNCRPECTSNATRMSNDRACINEKCQDPCPGSCGYNAECKVINHTPICTCPQGYVGDAFSGCYPKPPEPVQPVIQEDTCNCVQNAECRDGVCVCLPDYYGDGYVSCRPEWGLNSDCPSNKACIRNKCKNPCVRGTCGEGAICDVVNHAVMCTCPPGTTGSPFAQCKPVQYEPVHTNPCQPSPCGPNSQCREINNQAVCSCLPNYFGSPPACRPECTVNSDCLQSKACFNQKCVDPCPGTCGQNANCRVINHSPICTCKPGFTGDALVYCNRIPPSRPLEYPPEHENPCVPSPCGPYAQCRDINGSPSCSCLPNYIGAPPNCRPECVQNSECPYDKACIREKCADPCPGSCGYGAVCTVINHSPICTCPEGYIGDAFSSCYPKPPEPVQPVIQEDTCRYVHANLDLLGTLWSTVTEYLLHDHSNLHRNMKTLAFHHRVVLTLNAETSMVHHHALAYQTISELRQTVDRNVYKILNVHMTKHVSERDVLIHVLGLVDMLYNQLSKKTPATVYPTLTVPHALTPTENFAPVFFLTWDGVCVCLPDYYGDGYVSCRPECILNNDCPNNKACIRNKCKNPCTSVACGEGANCDVIYHAVMCTCPPGTTGSPFIQCKPVQNEPVYTNPCQPSPCGPNSQCREVNHQAVCSCLPNYFGSPPNCRPECTVNSDCPLNKACFNQKCTDPCPGTCGQNANCRVTNHNPHCSCKPGFTGDPVVYCNRIPPRPPPQEDVPEPVNPCYPSPCGPYSQCRDINGSPSCSCLPNYIGAPPNCKPECLQNSECPYDK</sequence>
<feature type="domain" description="EGF-like" evidence="3">
    <location>
        <begin position="12"/>
        <end position="50"/>
    </location>
</feature>
<feature type="domain" description="EGF-like" evidence="3">
    <location>
        <begin position="118"/>
        <end position="157"/>
    </location>
</feature>
<protein>
    <submittedName>
        <fullName evidence="5">LOW QUALITY PROTEIN: neurogenic locus notch homolog protein 1-like</fullName>
    </submittedName>
</protein>
<feature type="disulfide bond" evidence="2">
    <location>
        <begin position="181"/>
        <end position="191"/>
    </location>
</feature>
<feature type="domain" description="EGF-like" evidence="3">
    <location>
        <begin position="806"/>
        <end position="843"/>
    </location>
</feature>
<feature type="domain" description="EGF-like" evidence="3">
    <location>
        <begin position="71"/>
        <end position="108"/>
    </location>
</feature>
<evidence type="ECO:0000313" key="5">
    <source>
        <dbReference type="RefSeq" id="XP_026684041.1"/>
    </source>
</evidence>
<dbReference type="PROSITE" id="PS01186">
    <property type="entry name" value="EGF_2"/>
    <property type="match status" value="5"/>
</dbReference>
<feature type="domain" description="EGF-like" evidence="3">
    <location>
        <begin position="487"/>
        <end position="524"/>
    </location>
</feature>
<keyword evidence="4" id="KW-1185">Reference proteome</keyword>
<dbReference type="Pfam" id="PF21164">
    <property type="entry name" value="Dumpy_DPY"/>
    <property type="match status" value="10"/>
</dbReference>
<feature type="domain" description="EGF-like" evidence="3">
    <location>
        <begin position="428"/>
        <end position="466"/>
    </location>
</feature>
<reference evidence="5" key="1">
    <citation type="submission" date="2025-08" db="UniProtKB">
        <authorList>
            <consortium name="RefSeq"/>
        </authorList>
    </citation>
    <scope>IDENTIFICATION</scope>
</reference>
<dbReference type="SMART" id="SM00181">
    <property type="entry name" value="EGF"/>
    <property type="match status" value="21"/>
</dbReference>
<dbReference type="SUPFAM" id="SSF90148">
    <property type="entry name" value="DPY module"/>
    <property type="match status" value="9"/>
</dbReference>
<evidence type="ECO:0000256" key="1">
    <source>
        <dbReference type="ARBA" id="ARBA00023157"/>
    </source>
</evidence>
<feature type="domain" description="EGF-like" evidence="3">
    <location>
        <begin position="747"/>
        <end position="785"/>
    </location>
</feature>
<dbReference type="Proteomes" id="UP000079169">
    <property type="component" value="Unplaced"/>
</dbReference>
<feature type="domain" description="EGF-like" evidence="3">
    <location>
        <begin position="857"/>
        <end position="895"/>
    </location>
</feature>
<dbReference type="InterPro" id="IPR009030">
    <property type="entry name" value="Growth_fac_rcpt_cys_sf"/>
</dbReference>
<keyword evidence="1 2" id="KW-1015">Disulfide bond</keyword>
<evidence type="ECO:0000259" key="3">
    <source>
        <dbReference type="PROSITE" id="PS50026"/>
    </source>
</evidence>
<dbReference type="SUPFAM" id="SSF57184">
    <property type="entry name" value="Growth factor receptor domain"/>
    <property type="match status" value="3"/>
</dbReference>
<organism evidence="4 5">
    <name type="scientific">Diaphorina citri</name>
    <name type="common">Asian citrus psyllid</name>
    <dbReference type="NCBI Taxonomy" id="121845"/>
    <lineage>
        <taxon>Eukaryota</taxon>
        <taxon>Metazoa</taxon>
        <taxon>Ecdysozoa</taxon>
        <taxon>Arthropoda</taxon>
        <taxon>Hexapoda</taxon>
        <taxon>Insecta</taxon>
        <taxon>Pterygota</taxon>
        <taxon>Neoptera</taxon>
        <taxon>Paraneoptera</taxon>
        <taxon>Hemiptera</taxon>
        <taxon>Sternorrhyncha</taxon>
        <taxon>Psylloidea</taxon>
        <taxon>Psyllidae</taxon>
        <taxon>Diaphorininae</taxon>
        <taxon>Diaphorina</taxon>
    </lineage>
</organism>
<feature type="disulfide bond" evidence="2">
    <location>
        <begin position="74"/>
        <end position="84"/>
    </location>
</feature>
<feature type="domain" description="EGF-like" evidence="3">
    <location>
        <begin position="1303"/>
        <end position="1341"/>
    </location>
</feature>
<dbReference type="PANTHER" id="PTHR22963:SF39">
    <property type="entry name" value="DUMPY"/>
    <property type="match status" value="1"/>
</dbReference>
<keyword evidence="2" id="KW-0245">EGF-like domain</keyword>
<dbReference type="InterPro" id="IPR001881">
    <property type="entry name" value="EGF-like_Ca-bd_dom"/>
</dbReference>
<feature type="domain" description="EGF-like" evidence="3">
    <location>
        <begin position="599"/>
        <end position="633"/>
    </location>
</feature>
<dbReference type="KEGG" id="dci:108253220"/>
<feature type="disulfide bond" evidence="2">
    <location>
        <begin position="490"/>
        <end position="500"/>
    </location>
</feature>